<reference evidence="5 6" key="1">
    <citation type="submission" date="2023-01" db="EMBL/GenBank/DDBJ databases">
        <title>Characterization of estradiol degrading bacteria Microbacterium sp. MZT7 and reveal degrading genes through genome analysis.</title>
        <authorList>
            <person name="Hao P."/>
            <person name="Gao Y."/>
        </authorList>
    </citation>
    <scope>NUCLEOTIDE SEQUENCE [LARGE SCALE GENOMIC DNA]</scope>
    <source>
        <strain evidence="5 6">MZT7</strain>
    </source>
</reference>
<accession>A0ABY3RP34</accession>
<dbReference type="SMART" id="SM00421">
    <property type="entry name" value="HTH_LUXR"/>
    <property type="match status" value="1"/>
</dbReference>
<evidence type="ECO:0000313" key="5">
    <source>
        <dbReference type="EMBL" id="UGS25634.1"/>
    </source>
</evidence>
<organism evidence="5 6">
    <name type="scientific">Microbacterium resistens</name>
    <dbReference type="NCBI Taxonomy" id="156977"/>
    <lineage>
        <taxon>Bacteria</taxon>
        <taxon>Bacillati</taxon>
        <taxon>Actinomycetota</taxon>
        <taxon>Actinomycetes</taxon>
        <taxon>Micrococcales</taxon>
        <taxon>Microbacteriaceae</taxon>
        <taxon>Microbacterium</taxon>
    </lineage>
</organism>
<evidence type="ECO:0000256" key="1">
    <source>
        <dbReference type="ARBA" id="ARBA00023015"/>
    </source>
</evidence>
<dbReference type="SUPFAM" id="SSF52540">
    <property type="entry name" value="P-loop containing nucleoside triphosphate hydrolases"/>
    <property type="match status" value="1"/>
</dbReference>
<dbReference type="PROSITE" id="PS00622">
    <property type="entry name" value="HTH_LUXR_1"/>
    <property type="match status" value="1"/>
</dbReference>
<dbReference type="Gene3D" id="1.10.10.10">
    <property type="entry name" value="Winged helix-like DNA-binding domain superfamily/Winged helix DNA-binding domain"/>
    <property type="match status" value="1"/>
</dbReference>
<dbReference type="Proteomes" id="UP001199642">
    <property type="component" value="Chromosome"/>
</dbReference>
<name>A0ABY3RP34_9MICO</name>
<keyword evidence="2" id="KW-0238">DNA-binding</keyword>
<dbReference type="PANTHER" id="PTHR44688:SF16">
    <property type="entry name" value="DNA-BINDING TRANSCRIPTIONAL ACTIVATOR DEVR_DOSR"/>
    <property type="match status" value="1"/>
</dbReference>
<sequence length="844" mass="91116">MQAADVSARRRVEDLLVAHCGEQTAPLLVLEGATGVGKSTLLRRVAARTARRLLICAPTARAGDAEAAPARALPVFAEQPALTRGEAFTILRDRLEAFFVHGETPLLVAENAELLDERSLDVLEMLSRDEHLGIVVCTSRGTIARRFGEALGTARGLHVTVPPLEDGDLADLIREESGASASAAVRTYLLDVSSGNAAAAAAVLSHGLDEGWLAYVDGGIVFDGTPAFLDESASLCARAWHVPALASDERDVLFRLALLGDLPPEESRRAEDAEALSRLEESGLVVWERSHVRLGCRALRFALELSIADWERPLDERRRLWAECPSGRYPHRSVFAAVRAGIDCDDVELLRGARDSSAAGLLSRAQILLERVRESTAEAEVLRAGLELQSGRPKHALSVLAGLGTDLGALRFAAYIRIVTFQKPAAVHPILAQLERMADDEPDDEPVLHALRMMVLWHERGPAELLARYGRRTVPAPVPGDRYHRLAHLHALALLATAHAAVGDQSDAARLLAAFRVAAADAEVPPYAAEWLHLSTQFAQCCIGEPAEVMQALPWYRASDERMVPALCSTQMMDLIRGYLTGEPEDSLRRRVTEAYAQLHSGVPLRRRIRPVIELIGLILGIPAYNGLTDTEYLGIGDVGSSILDAGAARLLPLAEALRSTPDHLRVILGGPGAARARVLPAVRAVVLRRLEEIPADLIPRVADALADSPLDAELARALRGIGTGDDTLRDEALAALMAAPTFAHPDAVARIRAATDPASLPAPSLPGAHRRFRVCGSTRGPRPSDALSARELQIAELACDGLANAQIAARLRISARTVETHLRNSYRKLGVRSRHELWAEMNG</sequence>
<keyword evidence="1" id="KW-0805">Transcription regulation</keyword>
<evidence type="ECO:0000313" key="6">
    <source>
        <dbReference type="Proteomes" id="UP001199642"/>
    </source>
</evidence>
<dbReference type="InterPro" id="IPR036388">
    <property type="entry name" value="WH-like_DNA-bd_sf"/>
</dbReference>
<protein>
    <submittedName>
        <fullName evidence="5">LuxR C-terminal-related transcriptional regulator</fullName>
    </submittedName>
</protein>
<feature type="domain" description="HTH luxR-type" evidence="4">
    <location>
        <begin position="781"/>
        <end position="844"/>
    </location>
</feature>
<dbReference type="Pfam" id="PF13401">
    <property type="entry name" value="AAA_22"/>
    <property type="match status" value="1"/>
</dbReference>
<gene>
    <name evidence="5" type="ORF">K8F61_13260</name>
</gene>
<proteinExistence type="predicted"/>
<dbReference type="InterPro" id="IPR016032">
    <property type="entry name" value="Sig_transdc_resp-reg_C-effctor"/>
</dbReference>
<dbReference type="RefSeq" id="WP_231819459.1">
    <property type="nucleotide sequence ID" value="NZ_CP082781.1"/>
</dbReference>
<dbReference type="SUPFAM" id="SSF46894">
    <property type="entry name" value="C-terminal effector domain of the bipartite response regulators"/>
    <property type="match status" value="1"/>
</dbReference>
<dbReference type="PROSITE" id="PS50043">
    <property type="entry name" value="HTH_LUXR_2"/>
    <property type="match status" value="1"/>
</dbReference>
<dbReference type="PRINTS" id="PR00038">
    <property type="entry name" value="HTHLUXR"/>
</dbReference>
<dbReference type="InterPro" id="IPR027417">
    <property type="entry name" value="P-loop_NTPase"/>
</dbReference>
<keyword evidence="6" id="KW-1185">Reference proteome</keyword>
<dbReference type="CDD" id="cd06170">
    <property type="entry name" value="LuxR_C_like"/>
    <property type="match status" value="1"/>
</dbReference>
<dbReference type="PANTHER" id="PTHR44688">
    <property type="entry name" value="DNA-BINDING TRANSCRIPTIONAL ACTIVATOR DEVR_DOSR"/>
    <property type="match status" value="1"/>
</dbReference>
<keyword evidence="3" id="KW-0804">Transcription</keyword>
<dbReference type="InterPro" id="IPR000792">
    <property type="entry name" value="Tscrpt_reg_LuxR_C"/>
</dbReference>
<dbReference type="EMBL" id="CP082781">
    <property type="protein sequence ID" value="UGS25634.1"/>
    <property type="molecule type" value="Genomic_DNA"/>
</dbReference>
<dbReference type="Pfam" id="PF00196">
    <property type="entry name" value="GerE"/>
    <property type="match status" value="1"/>
</dbReference>
<dbReference type="SMART" id="SM00382">
    <property type="entry name" value="AAA"/>
    <property type="match status" value="1"/>
</dbReference>
<evidence type="ECO:0000256" key="3">
    <source>
        <dbReference type="ARBA" id="ARBA00023163"/>
    </source>
</evidence>
<dbReference type="InterPro" id="IPR049945">
    <property type="entry name" value="AAA_22"/>
</dbReference>
<dbReference type="InterPro" id="IPR003593">
    <property type="entry name" value="AAA+_ATPase"/>
</dbReference>
<evidence type="ECO:0000256" key="2">
    <source>
        <dbReference type="ARBA" id="ARBA00023125"/>
    </source>
</evidence>
<evidence type="ECO:0000259" key="4">
    <source>
        <dbReference type="PROSITE" id="PS50043"/>
    </source>
</evidence>